<accession>A0A8J5CGE0</accession>
<evidence type="ECO:0000259" key="6">
    <source>
        <dbReference type="Pfam" id="PF17753"/>
    </source>
</evidence>
<evidence type="ECO:0000256" key="5">
    <source>
        <dbReference type="ARBA" id="ARBA00023295"/>
    </source>
</evidence>
<gene>
    <name evidence="8" type="primary">MANBA_0</name>
    <name evidence="8" type="ORF">GWK47_047336</name>
</gene>
<evidence type="ECO:0000256" key="1">
    <source>
        <dbReference type="ARBA" id="ARBA00000829"/>
    </source>
</evidence>
<proteinExistence type="inferred from homology"/>
<evidence type="ECO:0000259" key="7">
    <source>
        <dbReference type="Pfam" id="PF17786"/>
    </source>
</evidence>
<dbReference type="Pfam" id="PF17786">
    <property type="entry name" value="Mannosidase_ig"/>
    <property type="match status" value="1"/>
</dbReference>
<keyword evidence="5" id="KW-0326">Glycosidase</keyword>
<dbReference type="InterPro" id="IPR050887">
    <property type="entry name" value="Beta-mannosidase_GH2"/>
</dbReference>
<dbReference type="InterPro" id="IPR013783">
    <property type="entry name" value="Ig-like_fold"/>
</dbReference>
<name>A0A8J5CGE0_CHIOP</name>
<dbReference type="InterPro" id="IPR041447">
    <property type="entry name" value="Mannosidase_ig"/>
</dbReference>
<dbReference type="GO" id="GO:0006516">
    <property type="term" value="P:glycoprotein catabolic process"/>
    <property type="evidence" value="ECO:0007669"/>
    <property type="project" value="TreeGrafter"/>
</dbReference>
<dbReference type="EC" id="3.2.1.25" evidence="3"/>
<evidence type="ECO:0000256" key="3">
    <source>
        <dbReference type="ARBA" id="ARBA00012754"/>
    </source>
</evidence>
<dbReference type="InterPro" id="IPR017853">
    <property type="entry name" value="GH"/>
</dbReference>
<protein>
    <recommendedName>
        <fullName evidence="3">beta-mannosidase</fullName>
        <ecNumber evidence="3">3.2.1.25</ecNumber>
    </recommendedName>
</protein>
<dbReference type="AlphaFoldDB" id="A0A8J5CGE0"/>
<dbReference type="EMBL" id="JACEEZ010011952">
    <property type="protein sequence ID" value="KAG0721008.1"/>
    <property type="molecule type" value="Genomic_DNA"/>
</dbReference>
<comment type="similarity">
    <text evidence="2">Belongs to the glycosyl hydrolase 2 family.</text>
</comment>
<dbReference type="FunFam" id="3.20.20.80:FF:000050">
    <property type="entry name" value="Beta-mannosidase B"/>
    <property type="match status" value="1"/>
</dbReference>
<keyword evidence="4" id="KW-0378">Hydrolase</keyword>
<sequence>MFMKGSNWIPAHVLPEVVTPQYTRHLLQAAADTHQNCLRVWGGGIYETDAFYEIADELGILVWEDLMFACSMYPVNQDFLDTVKGEVVTQVRRMQHHPSILLWASNNENEAALRGNWYGTAFNFDQYKEDYVTLYVDTVRSQVLEEDPSHPFVVSSPSNGLQSELDGYVADHPYNTLYGDVHYYNYLGDAWVGSATPLTRFASEYGFQSWPSFISMAAVSLEEDWDRESPLMYHRQHHPLGQQQLALQIGLHMHLPPHDGSLKAYQDYLYLTQATVAVKVETEIYRRWMSDVTEAGEGYTSGALYWQLNDIWQGASWASIEYGGRWKMLHYYVKNFFNPVLISPHVKNGEIMVYIVNEQFHNITSANVVVALHRYDRLGVMKSVNLSVDVEAAASSQVATISLAEELGLNTHCQEGMYDVEDVCFIILQLYDGEGTLAAPQNFHLLGKPKDAHILHASVQIQDVSGPTVTPHSNWTFTLRVKTDAVALFVWLETEHPGVFSDNGFLMVKKEEQLFFHAAKEMTEEDLQSSLSVKSLTDTYPPGYASKTFAQHPGFHPNDIRNAMLS</sequence>
<feature type="domain" description="Beta-mannosidase Ig-fold" evidence="6">
    <location>
        <begin position="472"/>
        <end position="539"/>
    </location>
</feature>
<dbReference type="Proteomes" id="UP000770661">
    <property type="component" value="Unassembled WGS sequence"/>
</dbReference>
<comment type="catalytic activity">
    <reaction evidence="1">
        <text>Hydrolysis of terminal, non-reducing beta-D-mannose residues in beta-D-mannosides.</text>
        <dbReference type="EC" id="3.2.1.25"/>
    </reaction>
</comment>
<feature type="domain" description="Mannosidase Ig/CBM-like" evidence="7">
    <location>
        <begin position="350"/>
        <end position="451"/>
    </location>
</feature>
<dbReference type="InterPro" id="IPR036156">
    <property type="entry name" value="Beta-gal/glucu_dom_sf"/>
</dbReference>
<keyword evidence="9" id="KW-1185">Reference proteome</keyword>
<dbReference type="SUPFAM" id="SSF49303">
    <property type="entry name" value="beta-Galactosidase/glucuronidase domain"/>
    <property type="match status" value="2"/>
</dbReference>
<dbReference type="GO" id="GO:0004567">
    <property type="term" value="F:beta-mannosidase activity"/>
    <property type="evidence" value="ECO:0007669"/>
    <property type="project" value="UniProtKB-EC"/>
</dbReference>
<evidence type="ECO:0000256" key="4">
    <source>
        <dbReference type="ARBA" id="ARBA00022801"/>
    </source>
</evidence>
<reference evidence="8" key="1">
    <citation type="submission" date="2020-07" db="EMBL/GenBank/DDBJ databases">
        <title>The High-quality genome of the commercially important snow crab, Chionoecetes opilio.</title>
        <authorList>
            <person name="Jeong J.-H."/>
            <person name="Ryu S."/>
        </authorList>
    </citation>
    <scope>NUCLEOTIDE SEQUENCE</scope>
    <source>
        <strain evidence="8">MADBK_172401_WGS</strain>
        <tissue evidence="8">Digestive gland</tissue>
    </source>
</reference>
<dbReference type="Gene3D" id="2.60.40.10">
    <property type="entry name" value="Immunoglobulins"/>
    <property type="match status" value="2"/>
</dbReference>
<dbReference type="Gene3D" id="3.20.20.80">
    <property type="entry name" value="Glycosidases"/>
    <property type="match status" value="1"/>
</dbReference>
<dbReference type="Pfam" id="PF17753">
    <property type="entry name" value="Ig_mannosidase"/>
    <property type="match status" value="1"/>
</dbReference>
<dbReference type="PANTHER" id="PTHR43730:SF1">
    <property type="entry name" value="BETA-MANNOSIDASE"/>
    <property type="match status" value="1"/>
</dbReference>
<organism evidence="8 9">
    <name type="scientific">Chionoecetes opilio</name>
    <name type="common">Atlantic snow crab</name>
    <name type="synonym">Cancer opilio</name>
    <dbReference type="NCBI Taxonomy" id="41210"/>
    <lineage>
        <taxon>Eukaryota</taxon>
        <taxon>Metazoa</taxon>
        <taxon>Ecdysozoa</taxon>
        <taxon>Arthropoda</taxon>
        <taxon>Crustacea</taxon>
        <taxon>Multicrustacea</taxon>
        <taxon>Malacostraca</taxon>
        <taxon>Eumalacostraca</taxon>
        <taxon>Eucarida</taxon>
        <taxon>Decapoda</taxon>
        <taxon>Pleocyemata</taxon>
        <taxon>Brachyura</taxon>
        <taxon>Eubrachyura</taxon>
        <taxon>Majoidea</taxon>
        <taxon>Majidae</taxon>
        <taxon>Chionoecetes</taxon>
    </lineage>
</organism>
<dbReference type="SUPFAM" id="SSF51445">
    <property type="entry name" value="(Trans)glycosidases"/>
    <property type="match status" value="1"/>
</dbReference>
<dbReference type="InterPro" id="IPR041625">
    <property type="entry name" value="Beta-mannosidase_Ig"/>
</dbReference>
<comment type="caution">
    <text evidence="8">The sequence shown here is derived from an EMBL/GenBank/DDBJ whole genome shotgun (WGS) entry which is preliminary data.</text>
</comment>
<evidence type="ECO:0000313" key="9">
    <source>
        <dbReference type="Proteomes" id="UP000770661"/>
    </source>
</evidence>
<dbReference type="PANTHER" id="PTHR43730">
    <property type="entry name" value="BETA-MANNOSIDASE"/>
    <property type="match status" value="1"/>
</dbReference>
<dbReference type="OrthoDB" id="2866996at2759"/>
<evidence type="ECO:0000313" key="8">
    <source>
        <dbReference type="EMBL" id="KAG0721008.1"/>
    </source>
</evidence>
<evidence type="ECO:0000256" key="2">
    <source>
        <dbReference type="ARBA" id="ARBA00007401"/>
    </source>
</evidence>